<gene>
    <name evidence="2" type="ORF">AWRI3580_g613</name>
</gene>
<feature type="compositionally biased region" description="Basic and acidic residues" evidence="1">
    <location>
        <begin position="1"/>
        <end position="14"/>
    </location>
</feature>
<dbReference type="Proteomes" id="UP000095358">
    <property type="component" value="Unassembled WGS sequence"/>
</dbReference>
<feature type="compositionally biased region" description="Acidic residues" evidence="1">
    <location>
        <begin position="15"/>
        <end position="27"/>
    </location>
</feature>
<accession>A0A1E5RZ20</accession>
<protein>
    <submittedName>
        <fullName evidence="2">Uncharacterized protein</fullName>
    </submittedName>
</protein>
<name>A0A1E5RZ20_HANUV</name>
<proteinExistence type="predicted"/>
<dbReference type="OrthoDB" id="10341730at2759"/>
<feature type="region of interest" description="Disordered" evidence="1">
    <location>
        <begin position="1"/>
        <end position="72"/>
    </location>
</feature>
<comment type="caution">
    <text evidence="2">The sequence shown here is derived from an EMBL/GenBank/DDBJ whole genome shotgun (WGS) entry which is preliminary data.</text>
</comment>
<dbReference type="EMBL" id="LPNN01000002">
    <property type="protein sequence ID" value="OEJ92076.1"/>
    <property type="molecule type" value="Genomic_DNA"/>
</dbReference>
<organism evidence="2 3">
    <name type="scientific">Hanseniaspora uvarum</name>
    <name type="common">Yeast</name>
    <name type="synonym">Kloeckera apiculata</name>
    <dbReference type="NCBI Taxonomy" id="29833"/>
    <lineage>
        <taxon>Eukaryota</taxon>
        <taxon>Fungi</taxon>
        <taxon>Dikarya</taxon>
        <taxon>Ascomycota</taxon>
        <taxon>Saccharomycotina</taxon>
        <taxon>Saccharomycetes</taxon>
        <taxon>Saccharomycodales</taxon>
        <taxon>Saccharomycodaceae</taxon>
        <taxon>Hanseniaspora</taxon>
    </lineage>
</organism>
<feature type="compositionally biased region" description="Polar residues" evidence="1">
    <location>
        <begin position="62"/>
        <end position="72"/>
    </location>
</feature>
<keyword evidence="3" id="KW-1185">Reference proteome</keyword>
<feature type="compositionally biased region" description="Basic and acidic residues" evidence="1">
    <location>
        <begin position="28"/>
        <end position="39"/>
    </location>
</feature>
<evidence type="ECO:0000313" key="2">
    <source>
        <dbReference type="EMBL" id="OEJ92076.1"/>
    </source>
</evidence>
<reference evidence="3" key="1">
    <citation type="journal article" date="2016" name="Genome Announc.">
        <title>Genome sequences of three species of Hanseniaspora isolated from spontaneous wine fermentations.</title>
        <authorList>
            <person name="Sternes P.R."/>
            <person name="Lee D."/>
            <person name="Kutyna D.R."/>
            <person name="Borneman A.R."/>
        </authorList>
    </citation>
    <scope>NUCLEOTIDE SEQUENCE [LARGE SCALE GENOMIC DNA]</scope>
    <source>
        <strain evidence="3">AWRI3580</strain>
    </source>
</reference>
<dbReference type="VEuPathDB" id="FungiDB:AWRI3580_g613"/>
<sequence length="72" mass="8576">MEKKDKNNEHKQVEQIEDELPSYEESVEDKNNEEQDKAPYVKFPHPINKHTAKRSSNKEFPGNQTLTYMKKK</sequence>
<evidence type="ECO:0000313" key="3">
    <source>
        <dbReference type="Proteomes" id="UP000095358"/>
    </source>
</evidence>
<dbReference type="AlphaFoldDB" id="A0A1E5RZ20"/>
<evidence type="ECO:0000256" key="1">
    <source>
        <dbReference type="SAM" id="MobiDB-lite"/>
    </source>
</evidence>